<keyword evidence="4" id="KW-1185">Reference proteome</keyword>
<dbReference type="AlphaFoldDB" id="A0A9K3KSD0"/>
<evidence type="ECO:0000313" key="3">
    <source>
        <dbReference type="EMBL" id="KAG7348429.1"/>
    </source>
</evidence>
<feature type="transmembrane region" description="Helical" evidence="2">
    <location>
        <begin position="91"/>
        <end position="120"/>
    </location>
</feature>
<reference evidence="3" key="2">
    <citation type="submission" date="2021-04" db="EMBL/GenBank/DDBJ databases">
        <authorList>
            <person name="Podell S."/>
        </authorList>
    </citation>
    <scope>NUCLEOTIDE SEQUENCE</scope>
    <source>
        <strain evidence="3">Hildebrandi</strain>
    </source>
</reference>
<evidence type="ECO:0000256" key="2">
    <source>
        <dbReference type="SAM" id="Phobius"/>
    </source>
</evidence>
<gene>
    <name evidence="3" type="ORF">IV203_017134</name>
</gene>
<keyword evidence="2" id="KW-1133">Transmembrane helix</keyword>
<dbReference type="EMBL" id="JAGRRH010000020">
    <property type="protein sequence ID" value="KAG7348429.1"/>
    <property type="molecule type" value="Genomic_DNA"/>
</dbReference>
<reference evidence="3" key="1">
    <citation type="journal article" date="2021" name="Sci. Rep.">
        <title>Diploid genomic architecture of Nitzschia inconspicua, an elite biomass production diatom.</title>
        <authorList>
            <person name="Oliver A."/>
            <person name="Podell S."/>
            <person name="Pinowska A."/>
            <person name="Traller J.C."/>
            <person name="Smith S.R."/>
            <person name="McClure R."/>
            <person name="Beliaev A."/>
            <person name="Bohutskyi P."/>
            <person name="Hill E.A."/>
            <person name="Rabines A."/>
            <person name="Zheng H."/>
            <person name="Allen L.Z."/>
            <person name="Kuo A."/>
            <person name="Grigoriev I.V."/>
            <person name="Allen A.E."/>
            <person name="Hazlebeck D."/>
            <person name="Allen E.E."/>
        </authorList>
    </citation>
    <scope>NUCLEOTIDE SEQUENCE</scope>
    <source>
        <strain evidence="3">Hildebrandi</strain>
    </source>
</reference>
<comment type="caution">
    <text evidence="3">The sequence shown here is derived from an EMBL/GenBank/DDBJ whole genome shotgun (WGS) entry which is preliminary data.</text>
</comment>
<evidence type="ECO:0000313" key="4">
    <source>
        <dbReference type="Proteomes" id="UP000693970"/>
    </source>
</evidence>
<sequence length="212" mass="24052">MMTEIHTAVPLDRSSRQHDLEQPLLPSSTPQGQDEEEKIHSCWFTSFIASWTFINGFWLGFLIQTISLGSTAVLAINWGKPATWTSKQDEFYYAVFFLLSQSWWLLFPIICFAIDGGLAANGKSLFERCFYPNASVAPREVFLGGVRFHVGIVFGCFFVWSLIDLYFGASVTVFITLFFSFMACLGLCYGMVLIYERYIVEQEREQSATSSA</sequence>
<feature type="region of interest" description="Disordered" evidence="1">
    <location>
        <begin position="1"/>
        <end position="33"/>
    </location>
</feature>
<protein>
    <submittedName>
        <fullName evidence="3">Uncharacterized protein</fullName>
    </submittedName>
</protein>
<dbReference type="Proteomes" id="UP000693970">
    <property type="component" value="Unassembled WGS sequence"/>
</dbReference>
<evidence type="ECO:0000256" key="1">
    <source>
        <dbReference type="SAM" id="MobiDB-lite"/>
    </source>
</evidence>
<keyword evidence="2" id="KW-0472">Membrane</keyword>
<accession>A0A9K3KSD0</accession>
<feature type="transmembrane region" description="Helical" evidence="2">
    <location>
        <begin position="169"/>
        <end position="195"/>
    </location>
</feature>
<dbReference type="OrthoDB" id="54449at2759"/>
<name>A0A9K3KSD0_9STRA</name>
<organism evidence="3 4">
    <name type="scientific">Nitzschia inconspicua</name>
    <dbReference type="NCBI Taxonomy" id="303405"/>
    <lineage>
        <taxon>Eukaryota</taxon>
        <taxon>Sar</taxon>
        <taxon>Stramenopiles</taxon>
        <taxon>Ochrophyta</taxon>
        <taxon>Bacillariophyta</taxon>
        <taxon>Bacillariophyceae</taxon>
        <taxon>Bacillariophycidae</taxon>
        <taxon>Bacillariales</taxon>
        <taxon>Bacillariaceae</taxon>
        <taxon>Nitzschia</taxon>
    </lineage>
</organism>
<keyword evidence="2" id="KW-0812">Transmembrane</keyword>
<proteinExistence type="predicted"/>
<feature type="transmembrane region" description="Helical" evidence="2">
    <location>
        <begin position="57"/>
        <end position="79"/>
    </location>
</feature>
<feature type="transmembrane region" description="Helical" evidence="2">
    <location>
        <begin position="141"/>
        <end position="163"/>
    </location>
</feature>